<keyword evidence="2" id="KW-1185">Reference proteome</keyword>
<sequence length="54" mass="6034">MNKTGFSGNGRKGRDQVYRVRRDRGVYRGGRVFGDTSGRIKCFYIPSPGAYVCA</sequence>
<dbReference type="GeneID" id="26684509"/>
<evidence type="ECO:0000313" key="1">
    <source>
        <dbReference type="EMBL" id="AKJ73962.1"/>
    </source>
</evidence>
<organism evidence="1 2">
    <name type="scientific">Salmonella phage 37</name>
    <dbReference type="NCBI Taxonomy" id="1654890"/>
    <lineage>
        <taxon>Viruses</taxon>
        <taxon>Duplodnaviria</taxon>
        <taxon>Heunggongvirae</taxon>
        <taxon>Uroviricota</taxon>
        <taxon>Caudoviricetes</taxon>
        <taxon>Casjensviridae</taxon>
        <taxon>Chivirus</taxon>
        <taxon>Chivirus cv37</taxon>
    </lineage>
</organism>
<proteinExistence type="predicted"/>
<name>A0A0N7CD78_9CAUD</name>
<reference evidence="1 2" key="1">
    <citation type="journal article" date="2016" name="Virus Genes">
        <title>Genomic characterization of Salmonella bacteriophages isolated from India.</title>
        <authorList>
            <person name="Karpe Y.A."/>
            <person name="Kanade G.D."/>
            <person name="Pingale K.D."/>
            <person name="Arankalle V.A."/>
            <person name="Banerjee K."/>
        </authorList>
    </citation>
    <scope>NUCLEOTIDE SEQUENCE [LARGE SCALE GENOMIC DNA]</scope>
</reference>
<protein>
    <submittedName>
        <fullName evidence="1">Transposase</fullName>
    </submittedName>
</protein>
<dbReference type="KEGG" id="vg:26684509"/>
<accession>A0A0N7CD78</accession>
<dbReference type="Proteomes" id="UP000202449">
    <property type="component" value="Segment"/>
</dbReference>
<gene>
    <name evidence="1" type="ORF">SP37_95</name>
</gene>
<dbReference type="RefSeq" id="YP_009221461.1">
    <property type="nucleotide sequence ID" value="NC_029045.1"/>
</dbReference>
<evidence type="ECO:0000313" key="2">
    <source>
        <dbReference type="Proteomes" id="UP000202449"/>
    </source>
</evidence>
<dbReference type="EMBL" id="KR296691">
    <property type="protein sequence ID" value="AKJ73962.1"/>
    <property type="molecule type" value="Genomic_DNA"/>
</dbReference>